<reference evidence="5" key="1">
    <citation type="submission" date="2022-11" db="UniProtKB">
        <authorList>
            <consortium name="WormBaseParasite"/>
        </authorList>
    </citation>
    <scope>IDENTIFICATION</scope>
</reference>
<dbReference type="PROSITE" id="PS50184">
    <property type="entry name" value="VWFC_2"/>
    <property type="match status" value="2"/>
</dbReference>
<keyword evidence="1" id="KW-0175">Coiled coil</keyword>
<dbReference type="GO" id="GO:0060271">
    <property type="term" value="P:cilium assembly"/>
    <property type="evidence" value="ECO:0007669"/>
    <property type="project" value="TreeGrafter"/>
</dbReference>
<dbReference type="GO" id="GO:0016020">
    <property type="term" value="C:membrane"/>
    <property type="evidence" value="ECO:0007669"/>
    <property type="project" value="TreeGrafter"/>
</dbReference>
<dbReference type="InterPro" id="IPR001007">
    <property type="entry name" value="VWF_dom"/>
</dbReference>
<protein>
    <submittedName>
        <fullName evidence="5">Uncharacterized protein</fullName>
    </submittedName>
</protein>
<dbReference type="PANTHER" id="PTHR20991:SF0">
    <property type="entry name" value="PROTEIN PTHB1"/>
    <property type="match status" value="1"/>
</dbReference>
<dbReference type="InterPro" id="IPR026511">
    <property type="entry name" value="PTHB1"/>
</dbReference>
<dbReference type="InterPro" id="IPR055363">
    <property type="entry name" value="PTHB1_hp_dom"/>
</dbReference>
<dbReference type="Pfam" id="PF00094">
    <property type="entry name" value="VWD"/>
    <property type="match status" value="1"/>
</dbReference>
<evidence type="ECO:0000313" key="5">
    <source>
        <dbReference type="WBParaSite" id="sdigi.contig191.g5900.t1"/>
    </source>
</evidence>
<evidence type="ECO:0000259" key="3">
    <source>
        <dbReference type="PROSITE" id="PS51233"/>
    </source>
</evidence>
<accession>A0A915PMZ1</accession>
<sequence length="1267" mass="143734">MSVFHVHEWLALELNQANVCAVGELIENRDQLVVGSITGRLWIIDPGQATDTKQQLSCLLEEELSVGILDIAIANFISGTEQNLIAILSQQKLTIYQFLSDGEANQLIILHEHTLSTIAYNMCIGRFGRATISQICIQDMNCSLMIFEAEQELFHRSLNALIGQFPGPIIYASNSDSIITASSSAILISYRYSTLATVTSTDQKYGKKIPANWIFSLGDYPLDLAVIDTSLVQPSIIILCKRTLFCLTHGGTLRFTYRLQSVALSLLVYDSTHDAYVQFCITTANRMLLFFKDTILVWAAQLLYDAIQVRLCTFSAVCRSMLVILSNSRISVSYLGTEPSLFRLPAPQTRFIDFQQRHKEFMELEALIRKKPLELIDDTTAKNSLSLNCSFGGLDFKSRGEKSSQIVPSLMLNIELVSSVRLLDVKLTCSTAFHIDHKYVSFPAIDGSEKLSTSVYIVDEPIYDLRCKLFAFSSQFGFVLFPVLFMNMSDLISKEIKMPLNLMCHQVTAQRNAQCKITIESSLAALEIAQLFPERYRIQSEKLNFIYLFTDELIRRVQEKQSEVKLNCTLPLDHILHQINVYVEQEKRKESDEKELERLSILLRKIQAAILTKLKAEHPVEVDYMNTLFEYTYQQLLCCMDRLEQLNAQLHTSSLSLSAALNLLHLITSLKGNPLPLDGSIIKNSGQSVWERIKWIISTFQPIDLNIDLSSNDLRNLLRNSYENTTISAMANIYEDSRTEADDDEDADDEPERIPCAKEGAKIDLADVTRGLVTSPCYHCMCKNGLITCLLEKCHPLTNCPTVWDRNNKTCCMQCLHCMHLGIKRVNNQIWTSAQDVCTQISCKAGIITSWRIQCISNCSNGRILAGYCCSLCLTPSAIQDRCVRCDLVLNQWYHCYRFTCPVLNCPVSQHITHPKRCCPECKTYTVLSERSNLSVSNGSHCFFRGWLYSVYDTFRIDPCSRCSCQPGGIICQRFVCPVEVCDLTNVFYKPNVCCPFCYKKENSCRRSDISGNEITVKHGTKWTFSGNCSNCICINGLIKCKKMDCLWKGKCPSGRYYKQLNGSCCHECELKESSCTVFGDPHYVTFDKFGYSFQGACSYILAQMCSNNGILPQFKIIGVNGGKPPLTWTRRIVIYISLFNGTFFTVHLLPKKVIREHTRIITIPYVRYSDWPEYRAYEDPNTGHIVVSFKFIGLKVIWDGESFAEIILTKRYQSKVCGLCGNFNDNPNDDMIPRYGNSLTYSVSYFARSWAHDDGCSIWHQKTKTN</sequence>
<feature type="domain" description="VWFD" evidence="3">
    <location>
        <begin position="1074"/>
        <end position="1258"/>
    </location>
</feature>
<dbReference type="AlphaFoldDB" id="A0A915PMZ1"/>
<proteinExistence type="predicted"/>
<dbReference type="WBParaSite" id="sdigi.contig191.g5900.t1">
    <property type="protein sequence ID" value="sdigi.contig191.g5900.t1"/>
    <property type="gene ID" value="sdigi.contig191.g5900"/>
</dbReference>
<dbReference type="PROSITE" id="PS51233">
    <property type="entry name" value="VWFD"/>
    <property type="match status" value="1"/>
</dbReference>
<feature type="coiled-coil region" evidence="1">
    <location>
        <begin position="582"/>
        <end position="609"/>
    </location>
</feature>
<feature type="domain" description="VWFC" evidence="2">
    <location>
        <begin position="940"/>
        <end position="999"/>
    </location>
</feature>
<dbReference type="InterPro" id="IPR001846">
    <property type="entry name" value="VWF_type-D"/>
</dbReference>
<dbReference type="PANTHER" id="PTHR20991">
    <property type="entry name" value="PARATHYROID HORMONE-RESPONSIVE B1 GENE"/>
    <property type="match status" value="1"/>
</dbReference>
<dbReference type="SMART" id="SM00216">
    <property type="entry name" value="VWD"/>
    <property type="match status" value="1"/>
</dbReference>
<dbReference type="Pfam" id="PF14727">
    <property type="entry name" value="PHTB1_N"/>
    <property type="match status" value="1"/>
</dbReference>
<dbReference type="SMART" id="SM00214">
    <property type="entry name" value="VWC"/>
    <property type="match status" value="4"/>
</dbReference>
<dbReference type="Pfam" id="PF00093">
    <property type="entry name" value="VWC"/>
    <property type="match status" value="1"/>
</dbReference>
<dbReference type="GO" id="GO:0034464">
    <property type="term" value="C:BBSome"/>
    <property type="evidence" value="ECO:0007669"/>
    <property type="project" value="InterPro"/>
</dbReference>
<organism evidence="4 5">
    <name type="scientific">Setaria digitata</name>
    <dbReference type="NCBI Taxonomy" id="48799"/>
    <lineage>
        <taxon>Eukaryota</taxon>
        <taxon>Metazoa</taxon>
        <taxon>Ecdysozoa</taxon>
        <taxon>Nematoda</taxon>
        <taxon>Chromadorea</taxon>
        <taxon>Rhabditida</taxon>
        <taxon>Spirurina</taxon>
        <taxon>Spiruromorpha</taxon>
        <taxon>Filarioidea</taxon>
        <taxon>Setariidae</taxon>
        <taxon>Setaria</taxon>
    </lineage>
</organism>
<evidence type="ECO:0000259" key="2">
    <source>
        <dbReference type="PROSITE" id="PS50184"/>
    </source>
</evidence>
<dbReference type="InterPro" id="IPR028073">
    <property type="entry name" value="PHTB1_N_dom"/>
</dbReference>
<evidence type="ECO:0000313" key="4">
    <source>
        <dbReference type="Proteomes" id="UP000887581"/>
    </source>
</evidence>
<dbReference type="Proteomes" id="UP000887581">
    <property type="component" value="Unplaced"/>
</dbReference>
<name>A0A915PMZ1_9BILA</name>
<dbReference type="SUPFAM" id="SSF57603">
    <property type="entry name" value="FnI-like domain"/>
    <property type="match status" value="2"/>
</dbReference>
<evidence type="ECO:0000256" key="1">
    <source>
        <dbReference type="SAM" id="Coils"/>
    </source>
</evidence>
<feature type="domain" description="VWFC" evidence="2">
    <location>
        <begin position="1003"/>
        <end position="1070"/>
    </location>
</feature>
<dbReference type="Pfam" id="PF23338">
    <property type="entry name" value="PTHB1_hp"/>
    <property type="match status" value="1"/>
</dbReference>
<keyword evidence="4" id="KW-1185">Reference proteome</keyword>
<dbReference type="Gene3D" id="6.20.200.20">
    <property type="match status" value="2"/>
</dbReference>